<evidence type="ECO:0000313" key="1">
    <source>
        <dbReference type="EMBL" id="HIZ42409.1"/>
    </source>
</evidence>
<protein>
    <submittedName>
        <fullName evidence="1">Uncharacterized protein</fullName>
    </submittedName>
</protein>
<sequence>MKVTRKRFCPAAGLAVLAAACLLVGAGLTLWLHSGWRSIAPTLNDQIADASQLEGFTLSGQIGWNRYYDLLHFTLQDGKLNTEMELDAPAKTAEAGRYSWFSVGRSCVVPPEDRDAVNGAASFTGSASDGSRFLSAPVDTVLRMYTLRLPDDTMIRLAAGEAPTEPYATAHATLAPESVHVSELSTNYDYSWTDGSIQSEDAWPYDPTGGSCFTLGAGYGVCWEKDYLGRAPGLYRADGLTADEIAALPRDGVLYDREILCGSTEFGTLEPFYCPEDAEEALAGVAMADGSTLLLYRTAEGMLCADLVNAAGSRTDHRELGTLEDWPDALFTDTTLLPRATDGEAFLRISADASWLVLLRAENGAFTMTDLVEDKDLVLPDAVALNEAGNKILLAKGQSAQYLGGNRKVISPSENGIELRVYELDTGHMTYLGRIQTGNERDWAQWYQTRNLHADRFITFDTLQTDGGILP</sequence>
<dbReference type="Proteomes" id="UP000824048">
    <property type="component" value="Unassembled WGS sequence"/>
</dbReference>
<comment type="caution">
    <text evidence="1">The sequence shown here is derived from an EMBL/GenBank/DDBJ whole genome shotgun (WGS) entry which is preliminary data.</text>
</comment>
<accession>A0A9D2ER54</accession>
<name>A0A9D2ER54_9FIRM</name>
<dbReference type="EMBL" id="DXBP01000049">
    <property type="protein sequence ID" value="HIZ42409.1"/>
    <property type="molecule type" value="Genomic_DNA"/>
</dbReference>
<proteinExistence type="predicted"/>
<evidence type="ECO:0000313" key="2">
    <source>
        <dbReference type="Proteomes" id="UP000824048"/>
    </source>
</evidence>
<gene>
    <name evidence="1" type="ORF">H9811_07580</name>
</gene>
<organism evidence="1 2">
    <name type="scientific">Candidatus Gemmiger excrementigallinarum</name>
    <dbReference type="NCBI Taxonomy" id="2838609"/>
    <lineage>
        <taxon>Bacteria</taxon>
        <taxon>Bacillati</taxon>
        <taxon>Bacillota</taxon>
        <taxon>Clostridia</taxon>
        <taxon>Eubacteriales</taxon>
        <taxon>Gemmiger</taxon>
    </lineage>
</organism>
<dbReference type="AlphaFoldDB" id="A0A9D2ER54"/>
<reference evidence="1" key="1">
    <citation type="journal article" date="2021" name="PeerJ">
        <title>Extensive microbial diversity within the chicken gut microbiome revealed by metagenomics and culture.</title>
        <authorList>
            <person name="Gilroy R."/>
            <person name="Ravi A."/>
            <person name="Getino M."/>
            <person name="Pursley I."/>
            <person name="Horton D.L."/>
            <person name="Alikhan N.F."/>
            <person name="Baker D."/>
            <person name="Gharbi K."/>
            <person name="Hall N."/>
            <person name="Watson M."/>
            <person name="Adriaenssens E.M."/>
            <person name="Foster-Nyarko E."/>
            <person name="Jarju S."/>
            <person name="Secka A."/>
            <person name="Antonio M."/>
            <person name="Oren A."/>
            <person name="Chaudhuri R.R."/>
            <person name="La Ragione R."/>
            <person name="Hildebrand F."/>
            <person name="Pallen M.J."/>
        </authorList>
    </citation>
    <scope>NUCLEOTIDE SEQUENCE</scope>
    <source>
        <strain evidence="1">ChiSxjej1B13-11774</strain>
    </source>
</reference>
<reference evidence="1" key="2">
    <citation type="submission" date="2021-04" db="EMBL/GenBank/DDBJ databases">
        <authorList>
            <person name="Gilroy R."/>
        </authorList>
    </citation>
    <scope>NUCLEOTIDE SEQUENCE</scope>
    <source>
        <strain evidence="1">ChiSxjej1B13-11774</strain>
    </source>
</reference>
<dbReference type="PROSITE" id="PS51257">
    <property type="entry name" value="PROKAR_LIPOPROTEIN"/>
    <property type="match status" value="1"/>
</dbReference>